<dbReference type="InterPro" id="IPR035099">
    <property type="entry name" value="Anthrax_toxin_C-terminal"/>
</dbReference>
<name>A0A4Y3PMS6_BREPA</name>
<accession>A0A4Y3PMS6</accession>
<dbReference type="SUPFAM" id="SSF81298">
    <property type="entry name" value="Adenylylcyclase toxin (the edema factor)"/>
    <property type="match status" value="1"/>
</dbReference>
<dbReference type="InterPro" id="IPR054586">
    <property type="entry name" value="MACPF_1_fungal"/>
</dbReference>
<protein>
    <recommendedName>
        <fullName evidence="2">Ricin B lectin domain-containing protein</fullName>
    </recommendedName>
</protein>
<dbReference type="EMBL" id="BJMH01000058">
    <property type="protein sequence ID" value="GEB35842.1"/>
    <property type="molecule type" value="Genomic_DNA"/>
</dbReference>
<feature type="domain" description="Ricin B lectin" evidence="2">
    <location>
        <begin position="871"/>
        <end position="1007"/>
    </location>
</feature>
<feature type="domain" description="Ricin B lectin" evidence="2">
    <location>
        <begin position="1351"/>
        <end position="1480"/>
    </location>
</feature>
<dbReference type="InterPro" id="IPR035992">
    <property type="entry name" value="Ricin_B-like_lectins"/>
</dbReference>
<evidence type="ECO:0000259" key="2">
    <source>
        <dbReference type="SMART" id="SM00458"/>
    </source>
</evidence>
<dbReference type="PROSITE" id="PS50231">
    <property type="entry name" value="RICIN_B_LECTIN"/>
    <property type="match status" value="1"/>
</dbReference>
<feature type="region of interest" description="Disordered" evidence="1">
    <location>
        <begin position="388"/>
        <end position="422"/>
    </location>
</feature>
<dbReference type="Proteomes" id="UP000316882">
    <property type="component" value="Unassembled WGS sequence"/>
</dbReference>
<evidence type="ECO:0000313" key="4">
    <source>
        <dbReference type="Proteomes" id="UP000316882"/>
    </source>
</evidence>
<reference evidence="3 4" key="1">
    <citation type="submission" date="2019-06" db="EMBL/GenBank/DDBJ databases">
        <title>Whole genome shotgun sequence of Brevibacillus parabrevis NBRC 12334.</title>
        <authorList>
            <person name="Hosoyama A."/>
            <person name="Uohara A."/>
            <person name="Ohji S."/>
            <person name="Ichikawa N."/>
        </authorList>
    </citation>
    <scope>NUCLEOTIDE SEQUENCE [LARGE SCALE GENOMIC DNA]</scope>
    <source>
        <strain evidence="3 4">NBRC 12334</strain>
    </source>
</reference>
<dbReference type="Gene3D" id="3.90.1760.10">
    <property type="entry name" value="Anthrax toxin, edema factor, central domain"/>
    <property type="match status" value="1"/>
</dbReference>
<evidence type="ECO:0000313" key="3">
    <source>
        <dbReference type="EMBL" id="GEB35842.1"/>
    </source>
</evidence>
<proteinExistence type="predicted"/>
<dbReference type="GO" id="GO:0008294">
    <property type="term" value="F:calcium- and calmodulin-responsive adenylate cyclase activity"/>
    <property type="evidence" value="ECO:0007669"/>
    <property type="project" value="InterPro"/>
</dbReference>
<evidence type="ECO:0000256" key="1">
    <source>
        <dbReference type="SAM" id="MobiDB-lite"/>
    </source>
</evidence>
<dbReference type="Gene3D" id="2.80.10.50">
    <property type="match status" value="3"/>
</dbReference>
<dbReference type="CDD" id="cd00161">
    <property type="entry name" value="beta-trefoil_Ricin-like"/>
    <property type="match status" value="1"/>
</dbReference>
<dbReference type="Pfam" id="PF03497">
    <property type="entry name" value="Anthrax_toxA"/>
    <property type="match status" value="1"/>
</dbReference>
<feature type="compositionally biased region" description="Basic and acidic residues" evidence="1">
    <location>
        <begin position="392"/>
        <end position="422"/>
    </location>
</feature>
<dbReference type="InterPro" id="IPR005165">
    <property type="entry name" value="Anthrax_toxin_edema_cen"/>
</dbReference>
<comment type="caution">
    <text evidence="3">The sequence shown here is derived from an EMBL/GenBank/DDBJ whole genome shotgun (WGS) entry which is preliminary data.</text>
</comment>
<dbReference type="InterPro" id="IPR037017">
    <property type="entry name" value="Anthrax_toxin_edema_cen_sf"/>
</dbReference>
<gene>
    <name evidence="3" type="ORF">BPA01_54220</name>
</gene>
<sequence length="1490" mass="166060">MSKLVEVQAEELRKDGIPLAYVQAFLQAAKKNDSIVITRAPGLASEGLLAEGYDAKGKQIQAMPSKSGPMAGFVCLDPLLNPDGLPGWLATQKRNKQSLSKKEGEQACSASPLVISDKRLDWLINEQKWKANKESEKLYSGTVTLPAKEGGAGEATAFSVVLVKQKEDRWALYYDVFAAYGLKYEADFEQDAVSTLANACTKMLGEAIKEEGKQEVAAFFKEIKKYLEADKALENPYAHYRPVYGLTNPVAPYAEDEKYRNCVTNDIGLFSIWPKKAERVKEQVTAITKELTTAIFPAPKEGQGAKVPASLTRFALTPAVGRPVIDSTDSLIAFSPNGHVYRLTDTKQLAEWINECHGSGYTILLEEKWKNDWLPHVKEVQDKVTWSSFSGEGKEAPAKDGKAEESKEKEAQEKTTSKDIKTQALKEKEEQLAIRAKEIELLKKEKALDDEAAKLHDSNDLRQNLINKVKVAIPKLMGKEELGPTLKDIKSDDFAKKEDTSLIQLSVIKEKKDPQLSDFFMLHKNLRDDLLDRTGFFRGIVIDYSYPEIMQQSFRNVLASTTEQVKQQEIVPTEVYYRKPRYSGYFDNQYTFSELVHQLQKNGVSNFGASLTIAAAVPSFGAGVGVGYSQSDEKSTSSSKQAKTVYITSSYLLPKVELSFNYLVPCASEEFVSEIKKLLASAKKDSSKARSFQSPLDRLLLVLKSFGHFVPTTSTLGGKLIASDAKELQQTSDVKDVVSKYAAEAKISLKKMGVGVEAETNYSSGEREQQQDKAKNESQSMTFTAIGGEGTFISNANEWANSVAPYTEWSLISSDGLLPSIDLLPASLYEACVNLLKSEVETLTAQQLMQKNAHFLFYGKYYDLIGKYAKKEYFYIASKNKQVLSLEDANPVDGTKVELAVGKNGDHQLWHMSPLGHIVSKASTDETEYVLTMPEVVSEEAFLPLIVSVKGRSQNQVWDAKGGRILLNNPAVKGEYTVSLRDDDKVGVAAKSANANNSTYAQTWTMIQAAEQEFAQEAGQEEVYFVISSRYKKGYVMTVRDGEGGTAKEQAEIVFAPHVSSRNQLWYTKENSDEIYSALTSSNGNPFVLANVNNKLVLKEKFALKTKTDHMWEFTSDGLKHTRSGQYAIVEKDKDTQGSPIVLAEKGDWRTLSWVKQIVAQNPADAYAKVCKTTSSQDGLDLGLKRLLVSTAPLAINGKIRGIGFVCRTGGSTQWDMLVPRVFVERDGRRTWVEETRSYDELRNSGQYFDFEYSQYIDENPLLLPANQNIKAFSFYQKGGNRLAIRVQADNGEWLENTNTSNDHYFHVGDTKVTYQSFVNDTAAETIGLAFARVDNRLYIETMTREATSAEGYFRLQSQVGDKLFLTLNSDRRTVNLQKLAPGNEQLWRMTADGYIECRTANRSGERLVLDHPNSPNPVYAFTINDGKTPNQLWEWKDGKLICKKEPEKVLRANHSSGREGTQVILLEDDGKMSSLWVQKMDGVSAGLDS</sequence>
<dbReference type="Pfam" id="PF22693">
    <property type="entry name" value="MACPF_1"/>
    <property type="match status" value="1"/>
</dbReference>
<dbReference type="InterPro" id="IPR000772">
    <property type="entry name" value="Ricin_B_lectin"/>
</dbReference>
<dbReference type="RefSeq" id="WP_167470362.1">
    <property type="nucleotide sequence ID" value="NZ_BJMH01000058.1"/>
</dbReference>
<keyword evidence="4" id="KW-1185">Reference proteome</keyword>
<dbReference type="GO" id="GO:0005576">
    <property type="term" value="C:extracellular region"/>
    <property type="evidence" value="ECO:0007669"/>
    <property type="project" value="InterPro"/>
</dbReference>
<dbReference type="SMART" id="SM00458">
    <property type="entry name" value="RICIN"/>
    <property type="match status" value="2"/>
</dbReference>
<dbReference type="SUPFAM" id="SSF50370">
    <property type="entry name" value="Ricin B-like lectins"/>
    <property type="match status" value="2"/>
</dbReference>
<organism evidence="3 4">
    <name type="scientific">Brevibacillus parabrevis</name>
    <dbReference type="NCBI Taxonomy" id="54914"/>
    <lineage>
        <taxon>Bacteria</taxon>
        <taxon>Bacillati</taxon>
        <taxon>Bacillota</taxon>
        <taxon>Bacilli</taxon>
        <taxon>Bacillales</taxon>
        <taxon>Paenibacillaceae</taxon>
        <taxon>Brevibacillus</taxon>
    </lineage>
</organism>